<accession>A0ABV3AF73</accession>
<keyword evidence="2" id="KW-1185">Reference proteome</keyword>
<dbReference type="Proteomes" id="UP001551011">
    <property type="component" value="Unassembled WGS sequence"/>
</dbReference>
<sequence>MERQYFLVGDRQPPPGGYHVHPLLGPGQTVVAVIAAVLHDAHRGSRPALLPATGVEHRVPRGAEEPRTSVLRQIAATTPRGEERLTDEVAGAVPTLIRRQP</sequence>
<dbReference type="RefSeq" id="WP_158712585.1">
    <property type="nucleotide sequence ID" value="NZ_JBEXDP010000019.1"/>
</dbReference>
<dbReference type="EMBL" id="JBFAEG010000020">
    <property type="protein sequence ID" value="MEU5710430.1"/>
    <property type="molecule type" value="Genomic_DNA"/>
</dbReference>
<organism evidence="1 2">
    <name type="scientific">Streptomyces flaveolus</name>
    <dbReference type="NCBI Taxonomy" id="67297"/>
    <lineage>
        <taxon>Bacteria</taxon>
        <taxon>Bacillati</taxon>
        <taxon>Actinomycetota</taxon>
        <taxon>Actinomycetes</taxon>
        <taxon>Kitasatosporales</taxon>
        <taxon>Streptomycetaceae</taxon>
        <taxon>Streptomyces</taxon>
    </lineage>
</organism>
<comment type="caution">
    <text evidence="1">The sequence shown here is derived from an EMBL/GenBank/DDBJ whole genome shotgun (WGS) entry which is preliminary data.</text>
</comment>
<proteinExistence type="predicted"/>
<gene>
    <name evidence="1" type="ORF">AB0H04_26740</name>
</gene>
<evidence type="ECO:0000313" key="1">
    <source>
        <dbReference type="EMBL" id="MEU5710430.1"/>
    </source>
</evidence>
<name>A0ABV3AF73_9ACTN</name>
<protein>
    <submittedName>
        <fullName evidence="1">Uncharacterized protein</fullName>
    </submittedName>
</protein>
<evidence type="ECO:0000313" key="2">
    <source>
        <dbReference type="Proteomes" id="UP001551011"/>
    </source>
</evidence>
<reference evidence="1 2" key="1">
    <citation type="submission" date="2024-06" db="EMBL/GenBank/DDBJ databases">
        <title>The Natural Products Discovery Center: Release of the First 8490 Sequenced Strains for Exploring Actinobacteria Biosynthetic Diversity.</title>
        <authorList>
            <person name="Kalkreuter E."/>
            <person name="Kautsar S.A."/>
            <person name="Yang D."/>
            <person name="Bader C.D."/>
            <person name="Teijaro C.N."/>
            <person name="Fluegel L."/>
            <person name="Davis C.M."/>
            <person name="Simpson J.R."/>
            <person name="Lauterbach L."/>
            <person name="Steele A.D."/>
            <person name="Gui C."/>
            <person name="Meng S."/>
            <person name="Li G."/>
            <person name="Viehrig K."/>
            <person name="Ye F."/>
            <person name="Su P."/>
            <person name="Kiefer A.F."/>
            <person name="Nichols A."/>
            <person name="Cepeda A.J."/>
            <person name="Yan W."/>
            <person name="Fan B."/>
            <person name="Jiang Y."/>
            <person name="Adhikari A."/>
            <person name="Zheng C.-J."/>
            <person name="Schuster L."/>
            <person name="Cowan T.M."/>
            <person name="Smanski M.J."/>
            <person name="Chevrette M.G."/>
            <person name="De Carvalho L.P.S."/>
            <person name="Shen B."/>
        </authorList>
    </citation>
    <scope>NUCLEOTIDE SEQUENCE [LARGE SCALE GENOMIC DNA]</scope>
    <source>
        <strain evidence="1 2">NPDC020594</strain>
    </source>
</reference>